<feature type="transmembrane region" description="Helical" evidence="1">
    <location>
        <begin position="21"/>
        <end position="40"/>
    </location>
</feature>
<evidence type="ECO:0000259" key="2">
    <source>
        <dbReference type="Pfam" id="PF03713"/>
    </source>
</evidence>
<proteinExistence type="predicted"/>
<name>A0A4R6PLD4_NOCIG</name>
<keyword evidence="4" id="KW-1185">Reference proteome</keyword>
<accession>A0A4R6PLD4</accession>
<organism evidence="3 4">
    <name type="scientific">Nocardia ignorata</name>
    <dbReference type="NCBI Taxonomy" id="145285"/>
    <lineage>
        <taxon>Bacteria</taxon>
        <taxon>Bacillati</taxon>
        <taxon>Actinomycetota</taxon>
        <taxon>Actinomycetes</taxon>
        <taxon>Mycobacteriales</taxon>
        <taxon>Nocardiaceae</taxon>
        <taxon>Nocardia</taxon>
    </lineage>
</organism>
<dbReference type="Pfam" id="PF03713">
    <property type="entry name" value="DUF305"/>
    <property type="match status" value="1"/>
</dbReference>
<dbReference type="InterPro" id="IPR005183">
    <property type="entry name" value="DUF305_CopM-like"/>
</dbReference>
<gene>
    <name evidence="3" type="ORF">DFR75_103247</name>
</gene>
<feature type="domain" description="DUF305" evidence="2">
    <location>
        <begin position="57"/>
        <end position="220"/>
    </location>
</feature>
<reference evidence="3 4" key="1">
    <citation type="submission" date="2019-03" db="EMBL/GenBank/DDBJ databases">
        <title>Genomic Encyclopedia of Type Strains, Phase IV (KMG-IV): sequencing the most valuable type-strain genomes for metagenomic binning, comparative biology and taxonomic classification.</title>
        <authorList>
            <person name="Goeker M."/>
        </authorList>
    </citation>
    <scope>NUCLEOTIDE SEQUENCE [LARGE SCALE GENOMIC DNA]</scope>
    <source>
        <strain evidence="3 4">DSM 44496</strain>
    </source>
</reference>
<keyword evidence="1" id="KW-0472">Membrane</keyword>
<dbReference type="InterPro" id="IPR012347">
    <property type="entry name" value="Ferritin-like"/>
</dbReference>
<sequence>MTSELPKPSSTTPQRPRSIPVIATTVVVTLVIGVLAGLWLRGLVTADAAETPLSVVDVGFAQDMATHHNQAVEMSATALEHAVDPAVRTLAFDVLTSQQSQLGMMRGWLMLWNQPISAEQPMRWMSPADPHAAGSEHKMPEQESMRMPGMATTEELAELRRARGTAFDTLYLQLLLRHHEGGLTMARAARDTATVAAVATLAKQIDTAQSAESQALRDMLTQRGAPTLPLN</sequence>
<protein>
    <submittedName>
        <fullName evidence="3">Uncharacterized protein (DUF305 family)</fullName>
    </submittedName>
</protein>
<keyword evidence="1" id="KW-1133">Transmembrane helix</keyword>
<evidence type="ECO:0000313" key="3">
    <source>
        <dbReference type="EMBL" id="TDP38590.1"/>
    </source>
</evidence>
<evidence type="ECO:0000256" key="1">
    <source>
        <dbReference type="SAM" id="Phobius"/>
    </source>
</evidence>
<evidence type="ECO:0000313" key="4">
    <source>
        <dbReference type="Proteomes" id="UP000295087"/>
    </source>
</evidence>
<dbReference type="Proteomes" id="UP000295087">
    <property type="component" value="Unassembled WGS sequence"/>
</dbReference>
<dbReference type="PANTHER" id="PTHR36933">
    <property type="entry name" value="SLL0788 PROTEIN"/>
    <property type="match status" value="1"/>
</dbReference>
<keyword evidence="1" id="KW-0812">Transmembrane</keyword>
<dbReference type="AlphaFoldDB" id="A0A4R6PLD4"/>
<dbReference type="PANTHER" id="PTHR36933:SF1">
    <property type="entry name" value="SLL0788 PROTEIN"/>
    <property type="match status" value="1"/>
</dbReference>
<dbReference type="Gene3D" id="1.20.1260.10">
    <property type="match status" value="1"/>
</dbReference>
<dbReference type="EMBL" id="SNXK01000003">
    <property type="protein sequence ID" value="TDP38590.1"/>
    <property type="molecule type" value="Genomic_DNA"/>
</dbReference>
<comment type="caution">
    <text evidence="3">The sequence shown here is derived from an EMBL/GenBank/DDBJ whole genome shotgun (WGS) entry which is preliminary data.</text>
</comment>